<protein>
    <submittedName>
        <fullName evidence="6">Succinylglutamate desuccinylase/aspartoacylase family protein</fullName>
    </submittedName>
</protein>
<dbReference type="InterPro" id="IPR055438">
    <property type="entry name" value="AstE_AspA_cat"/>
</dbReference>
<evidence type="ECO:0000256" key="2">
    <source>
        <dbReference type="ARBA" id="ARBA00022723"/>
    </source>
</evidence>
<dbReference type="CDD" id="cd06256">
    <property type="entry name" value="M14_ASTE_ASPA-like"/>
    <property type="match status" value="1"/>
</dbReference>
<proteinExistence type="predicted"/>
<dbReference type="GO" id="GO:0046872">
    <property type="term" value="F:metal ion binding"/>
    <property type="evidence" value="ECO:0007669"/>
    <property type="project" value="UniProtKB-KW"/>
</dbReference>
<keyword evidence="3" id="KW-0378">Hydrolase</keyword>
<accession>A0A369CDU9</accession>
<evidence type="ECO:0000313" key="6">
    <source>
        <dbReference type="EMBL" id="RCX30777.1"/>
    </source>
</evidence>
<keyword evidence="2" id="KW-0479">Metal-binding</keyword>
<keyword evidence="4" id="KW-0862">Zinc</keyword>
<comment type="caution">
    <text evidence="6">The sequence shown here is derived from an EMBL/GenBank/DDBJ whole genome shotgun (WGS) entry which is preliminary data.</text>
</comment>
<name>A0A369CDU9_9GAMM</name>
<dbReference type="Proteomes" id="UP000252707">
    <property type="component" value="Unassembled WGS sequence"/>
</dbReference>
<sequence>MLNVIDQLPPGLLDVDPLDLHRVLDGPTLIHLPGRREQPLFISTLLHGNEVSGLLALQALLRRYVGVELPRALSVFIGNVAAARDGLRHLPGQPDFNRIWKPGPTPEHAMARRVIEEMRPRRPFVSVDVHNNTGVNPHYGCVNHLDHRFLHLAALFGRTVVYFTQPDTVQSRAFAELCPAVTLECGKSRDPLGVERATDFLDACLHLAALPEHPVAAHDLDLFHTVARVEVEQGLRFGFGECGESLCFPGDMDHLNFRELPADTVLATRPEGTRGTGLVAVDEAGRNVTARYFGLAQGQVRLLRPLMPSMLTLDATVIRQDCLCYVMERIDPVQAAASA</sequence>
<reference evidence="6 7" key="1">
    <citation type="submission" date="2018-07" db="EMBL/GenBank/DDBJ databases">
        <title>Genomic Encyclopedia of Type Strains, Phase IV (KMG-IV): sequencing the most valuable type-strain genomes for metagenomic binning, comparative biology and taxonomic classification.</title>
        <authorList>
            <person name="Goeker M."/>
        </authorList>
    </citation>
    <scope>NUCLEOTIDE SEQUENCE [LARGE SCALE GENOMIC DNA]</scope>
    <source>
        <strain evidence="6 7">DSM 26407</strain>
    </source>
</reference>
<dbReference type="Pfam" id="PF24827">
    <property type="entry name" value="AstE_AspA_cat"/>
    <property type="match status" value="1"/>
</dbReference>
<evidence type="ECO:0000256" key="4">
    <source>
        <dbReference type="ARBA" id="ARBA00022833"/>
    </source>
</evidence>
<evidence type="ECO:0000313" key="7">
    <source>
        <dbReference type="Proteomes" id="UP000252707"/>
    </source>
</evidence>
<dbReference type="Gene3D" id="3.40.630.10">
    <property type="entry name" value="Zn peptidases"/>
    <property type="match status" value="1"/>
</dbReference>
<gene>
    <name evidence="6" type="ORF">DFQ59_104215</name>
</gene>
<dbReference type="RefSeq" id="WP_114279753.1">
    <property type="nucleotide sequence ID" value="NZ_QPJY01000004.1"/>
</dbReference>
<keyword evidence="7" id="KW-1185">Reference proteome</keyword>
<evidence type="ECO:0000259" key="5">
    <source>
        <dbReference type="Pfam" id="PF24827"/>
    </source>
</evidence>
<dbReference type="SUPFAM" id="SSF53187">
    <property type="entry name" value="Zn-dependent exopeptidases"/>
    <property type="match status" value="1"/>
</dbReference>
<feature type="domain" description="Succinylglutamate desuccinylase/Aspartoacylase catalytic" evidence="5">
    <location>
        <begin position="40"/>
        <end position="205"/>
    </location>
</feature>
<organism evidence="6 7">
    <name type="scientific">Thioalbus denitrificans</name>
    <dbReference type="NCBI Taxonomy" id="547122"/>
    <lineage>
        <taxon>Bacteria</taxon>
        <taxon>Pseudomonadati</taxon>
        <taxon>Pseudomonadota</taxon>
        <taxon>Gammaproteobacteria</taxon>
        <taxon>Chromatiales</taxon>
        <taxon>Ectothiorhodospiraceae</taxon>
        <taxon>Thioalbus</taxon>
    </lineage>
</organism>
<evidence type="ECO:0000256" key="1">
    <source>
        <dbReference type="ARBA" id="ARBA00001947"/>
    </source>
</evidence>
<comment type="cofactor">
    <cofactor evidence="1">
        <name>Zn(2+)</name>
        <dbReference type="ChEBI" id="CHEBI:29105"/>
    </cofactor>
</comment>
<dbReference type="AlphaFoldDB" id="A0A369CDU9"/>
<dbReference type="OrthoDB" id="9782876at2"/>
<dbReference type="GO" id="GO:0016788">
    <property type="term" value="F:hydrolase activity, acting on ester bonds"/>
    <property type="evidence" value="ECO:0007669"/>
    <property type="project" value="InterPro"/>
</dbReference>
<evidence type="ECO:0000256" key="3">
    <source>
        <dbReference type="ARBA" id="ARBA00022801"/>
    </source>
</evidence>
<dbReference type="EMBL" id="QPJY01000004">
    <property type="protein sequence ID" value="RCX30777.1"/>
    <property type="molecule type" value="Genomic_DNA"/>
</dbReference>